<sequence>MLEDKYRKLEELLKECGRVLVAYSGGTDSAFLLAVAARVLADRVLAVTAVSATSTAAEVREAKELARQLGVRHLVVHSGEMQHREFIENSPLKCYYCKQLRFSHLQEIARQNKIPWVLDGSNLDDLQDYRPGLQAVKELGVRSPLREVGLTKADIRALSRQLELPTWNKPSAPCLASRIPYGEEITEEKLRRVEEAEQFLKSLGFSPVRVRHPRGEARVEIAREQFLQLTGLAETVTRQLKELGFARITLDLCGFRSGSLNEELSNYKGS</sequence>
<reference evidence="4" key="1">
    <citation type="submission" date="2016-11" db="EMBL/GenBank/DDBJ databases">
        <authorList>
            <person name="Varghese N."/>
            <person name="Submissions S."/>
        </authorList>
    </citation>
    <scope>NUCLEOTIDE SEQUENCE [LARGE SCALE GENOMIC DNA]</scope>
    <source>
        <strain evidence="4">DSM 12395</strain>
    </source>
</reference>
<evidence type="ECO:0000313" key="4">
    <source>
        <dbReference type="Proteomes" id="UP000184148"/>
    </source>
</evidence>
<dbReference type="InterPro" id="IPR005232">
    <property type="entry name" value="LarE"/>
</dbReference>
<dbReference type="PANTHER" id="PTHR43169">
    <property type="entry name" value="EXSB FAMILY PROTEIN"/>
    <property type="match status" value="1"/>
</dbReference>
<protein>
    <recommendedName>
        <fullName evidence="2">Asparagine synthetase domain-containing protein</fullName>
    </recommendedName>
</protein>
<dbReference type="SUPFAM" id="SSF52402">
    <property type="entry name" value="Adenine nucleotide alpha hydrolases-like"/>
    <property type="match status" value="1"/>
</dbReference>
<dbReference type="Gene3D" id="3.40.50.620">
    <property type="entry name" value="HUPs"/>
    <property type="match status" value="1"/>
</dbReference>
<name>A0A1M5C5W6_9FIRM</name>
<feature type="active site" description="Nucleophile and sulfur donor" evidence="1">
    <location>
        <position position="174"/>
    </location>
</feature>
<dbReference type="PANTHER" id="PTHR43169:SF2">
    <property type="entry name" value="NAD_GMP SYNTHASE DOMAIN-CONTAINING PROTEIN"/>
    <property type="match status" value="1"/>
</dbReference>
<dbReference type="CDD" id="cd01990">
    <property type="entry name" value="LarE-like"/>
    <property type="match status" value="1"/>
</dbReference>
<dbReference type="GO" id="GO:0006529">
    <property type="term" value="P:asparagine biosynthetic process"/>
    <property type="evidence" value="ECO:0007669"/>
    <property type="project" value="InterPro"/>
</dbReference>
<dbReference type="GO" id="GO:0004066">
    <property type="term" value="F:asparagine synthase (glutamine-hydrolyzing) activity"/>
    <property type="evidence" value="ECO:0007669"/>
    <property type="project" value="InterPro"/>
</dbReference>
<dbReference type="STRING" id="1121429.SAMN02745133_02814"/>
<organism evidence="3 4">
    <name type="scientific">Desulforamulus putei DSM 12395</name>
    <dbReference type="NCBI Taxonomy" id="1121429"/>
    <lineage>
        <taxon>Bacteria</taxon>
        <taxon>Bacillati</taxon>
        <taxon>Bacillota</taxon>
        <taxon>Clostridia</taxon>
        <taxon>Eubacteriales</taxon>
        <taxon>Peptococcaceae</taxon>
        <taxon>Desulforamulus</taxon>
    </lineage>
</organism>
<dbReference type="Proteomes" id="UP000184148">
    <property type="component" value="Unassembled WGS sequence"/>
</dbReference>
<dbReference type="InterPro" id="IPR052188">
    <property type="entry name" value="Ni-pincer_cofactor_biosynth"/>
</dbReference>
<dbReference type="InterPro" id="IPR014729">
    <property type="entry name" value="Rossmann-like_a/b/a_fold"/>
</dbReference>
<dbReference type="Pfam" id="PF00733">
    <property type="entry name" value="Asn_synthase"/>
    <property type="match status" value="1"/>
</dbReference>
<accession>A0A1M5C5W6</accession>
<gene>
    <name evidence="3" type="ORF">SAMN02745133_02814</name>
</gene>
<dbReference type="NCBIfam" id="TIGR00268">
    <property type="entry name" value="ATP-dependent sacrificial sulfur transferase LarE"/>
    <property type="match status" value="1"/>
</dbReference>
<keyword evidence="4" id="KW-1185">Reference proteome</keyword>
<proteinExistence type="predicted"/>
<dbReference type="InterPro" id="IPR001962">
    <property type="entry name" value="Asn_synthase"/>
</dbReference>
<evidence type="ECO:0000313" key="3">
    <source>
        <dbReference type="EMBL" id="SHF50036.1"/>
    </source>
</evidence>
<evidence type="ECO:0000256" key="1">
    <source>
        <dbReference type="PIRSR" id="PIRSR006661-1"/>
    </source>
</evidence>
<dbReference type="GO" id="GO:0016783">
    <property type="term" value="F:sulfurtransferase activity"/>
    <property type="evidence" value="ECO:0007669"/>
    <property type="project" value="InterPro"/>
</dbReference>
<dbReference type="AlphaFoldDB" id="A0A1M5C5W6"/>
<dbReference type="EMBL" id="FQUY01000028">
    <property type="protein sequence ID" value="SHF50036.1"/>
    <property type="molecule type" value="Genomic_DNA"/>
</dbReference>
<dbReference type="PIRSF" id="PIRSF006661">
    <property type="entry name" value="PP-lp_UCP006661"/>
    <property type="match status" value="1"/>
</dbReference>
<evidence type="ECO:0000259" key="2">
    <source>
        <dbReference type="Pfam" id="PF00733"/>
    </source>
</evidence>
<feature type="domain" description="Asparagine synthetase" evidence="2">
    <location>
        <begin position="19"/>
        <end position="79"/>
    </location>
</feature>